<dbReference type="SUPFAM" id="SSF51338">
    <property type="entry name" value="Composite domain of metallo-dependent hydrolases"/>
    <property type="match status" value="1"/>
</dbReference>
<dbReference type="CDD" id="cd01318">
    <property type="entry name" value="DHOase_IIb"/>
    <property type="match status" value="1"/>
</dbReference>
<dbReference type="InterPro" id="IPR011059">
    <property type="entry name" value="Metal-dep_hydrolase_composite"/>
</dbReference>
<name>A0A6L5XGG6_9BACT</name>
<dbReference type="InterPro" id="IPR032466">
    <property type="entry name" value="Metal_Hydrolase"/>
</dbReference>
<reference evidence="7 8" key="1">
    <citation type="submission" date="2019-08" db="EMBL/GenBank/DDBJ databases">
        <title>In-depth cultivation of the pig gut microbiome towards novel bacterial diversity and tailored functional studies.</title>
        <authorList>
            <person name="Wylensek D."/>
            <person name="Hitch T.C.A."/>
            <person name="Clavel T."/>
        </authorList>
    </citation>
    <scope>NUCLEOTIDE SEQUENCE [LARGE SCALE GENOMIC DNA]</scope>
    <source>
        <strain evidence="7 8">Oil-RF-744-WCA-WT-10</strain>
    </source>
</reference>
<keyword evidence="5 7" id="KW-0378">Hydrolase</keyword>
<dbReference type="SUPFAM" id="SSF51556">
    <property type="entry name" value="Metallo-dependent hydrolases"/>
    <property type="match status" value="1"/>
</dbReference>
<dbReference type="InterPro" id="IPR006680">
    <property type="entry name" value="Amidohydro-rel"/>
</dbReference>
<dbReference type="Gene3D" id="3.20.20.140">
    <property type="entry name" value="Metal-dependent hydrolases"/>
    <property type="match status" value="1"/>
</dbReference>
<feature type="domain" description="Amidohydrolase-related" evidence="6">
    <location>
        <begin position="54"/>
        <end position="416"/>
    </location>
</feature>
<dbReference type="AlphaFoldDB" id="A0A6L5XGG6"/>
<dbReference type="Pfam" id="PF01979">
    <property type="entry name" value="Amidohydro_1"/>
    <property type="match status" value="1"/>
</dbReference>
<dbReference type="Gene3D" id="2.30.40.10">
    <property type="entry name" value="Urease, subunit C, domain 1"/>
    <property type="match status" value="1"/>
</dbReference>
<dbReference type="GO" id="GO:0004038">
    <property type="term" value="F:allantoinase activity"/>
    <property type="evidence" value="ECO:0007669"/>
    <property type="project" value="TreeGrafter"/>
</dbReference>
<dbReference type="NCBIfam" id="NF006688">
    <property type="entry name" value="PRK09236.1"/>
    <property type="match status" value="1"/>
</dbReference>
<dbReference type="InterPro" id="IPR002195">
    <property type="entry name" value="Dihydroorotase_CS"/>
</dbReference>
<evidence type="ECO:0000313" key="7">
    <source>
        <dbReference type="EMBL" id="MSS18607.1"/>
    </source>
</evidence>
<comment type="similarity">
    <text evidence="3">Belongs to the metallo-dependent hydrolases superfamily. DHOase family. Class I DHOase subfamily.</text>
</comment>
<proteinExistence type="inferred from homology"/>
<evidence type="ECO:0000256" key="3">
    <source>
        <dbReference type="ARBA" id="ARBA00010286"/>
    </source>
</evidence>
<dbReference type="EMBL" id="VULT01000026">
    <property type="protein sequence ID" value="MSS18607.1"/>
    <property type="molecule type" value="Genomic_DNA"/>
</dbReference>
<evidence type="ECO:0000259" key="6">
    <source>
        <dbReference type="Pfam" id="PF01979"/>
    </source>
</evidence>
<dbReference type="GO" id="GO:0006145">
    <property type="term" value="P:purine nucleobase catabolic process"/>
    <property type="evidence" value="ECO:0007669"/>
    <property type="project" value="TreeGrafter"/>
</dbReference>
<evidence type="ECO:0000256" key="5">
    <source>
        <dbReference type="ARBA" id="ARBA00022801"/>
    </source>
</evidence>
<dbReference type="Proteomes" id="UP000483362">
    <property type="component" value="Unassembled WGS sequence"/>
</dbReference>
<evidence type="ECO:0000256" key="1">
    <source>
        <dbReference type="ARBA" id="ARBA00001947"/>
    </source>
</evidence>
<dbReference type="PANTHER" id="PTHR43668">
    <property type="entry name" value="ALLANTOINASE"/>
    <property type="match status" value="1"/>
</dbReference>
<comment type="caution">
    <text evidence="7">The sequence shown here is derived from an EMBL/GenBank/DDBJ whole genome shotgun (WGS) entry which is preliminary data.</text>
</comment>
<evidence type="ECO:0000256" key="2">
    <source>
        <dbReference type="ARBA" id="ARBA00002368"/>
    </source>
</evidence>
<organism evidence="7 8">
    <name type="scientific">Sodaliphilus pleomorphus</name>
    <dbReference type="NCBI Taxonomy" id="2606626"/>
    <lineage>
        <taxon>Bacteria</taxon>
        <taxon>Pseudomonadati</taxon>
        <taxon>Bacteroidota</taxon>
        <taxon>Bacteroidia</taxon>
        <taxon>Bacteroidales</taxon>
        <taxon>Muribaculaceae</taxon>
        <taxon>Sodaliphilus</taxon>
    </lineage>
</organism>
<dbReference type="GO" id="GO:0046872">
    <property type="term" value="F:metal ion binding"/>
    <property type="evidence" value="ECO:0007669"/>
    <property type="project" value="UniProtKB-KW"/>
</dbReference>
<dbReference type="RefSeq" id="WP_154328169.1">
    <property type="nucleotide sequence ID" value="NZ_CP045696.1"/>
</dbReference>
<sequence>MLRLIYNGTVVNEGRVYHGYVVLNDDVIAQVEAGDPGRDVMEHAYECINVKGAYIMPGVIDDHVHFREPGMTHKADIASESRAAVAGGVTSYMDMPNNTPPTTTIDRLEAKYAKAAQVSPANYSFYIGATNTNLDTLEQVDYTQVCGVKAFLGTSTGGMLLSDPEVARRLLSDLGTIIAVHSEDESIINANRKHYVSQYGQDLPLSFHEKIRSAEACYESTRRITELARECGGRLHVLHVTTARELPLIDGHHVTGEATVAHLLFSDDDYARLGNRIKCNPAVKTAADREALRQAVIEGRLQVIGTDHAPHLPAEKQGGCLKAASGMPMVQFSLVAMLTLFRPELVVARMCHGPASLYHIEGRGYLRRGCKADLAIVAPEPWTITDESVISKCHWTPLNGMQVQHRVKMTIVNGQVAYADGKVNEHCRGQRLQFNR</sequence>
<dbReference type="PANTHER" id="PTHR43668:SF4">
    <property type="entry name" value="ALLANTOINASE"/>
    <property type="match status" value="1"/>
</dbReference>
<evidence type="ECO:0000256" key="4">
    <source>
        <dbReference type="ARBA" id="ARBA00022723"/>
    </source>
</evidence>
<dbReference type="PROSITE" id="PS00483">
    <property type="entry name" value="DIHYDROOROTASE_2"/>
    <property type="match status" value="1"/>
</dbReference>
<comment type="function">
    <text evidence="2">Catalyzes the reversible cyclization of carbamoyl aspartate to dihydroorotate.</text>
</comment>
<protein>
    <submittedName>
        <fullName evidence="7">Dihydroorotase</fullName>
        <ecNumber evidence="7">3.5.2.3</ecNumber>
    </submittedName>
</protein>
<dbReference type="EC" id="3.5.2.3" evidence="7"/>
<keyword evidence="8" id="KW-1185">Reference proteome</keyword>
<evidence type="ECO:0000313" key="8">
    <source>
        <dbReference type="Proteomes" id="UP000483362"/>
    </source>
</evidence>
<comment type="cofactor">
    <cofactor evidence="1">
        <name>Zn(2+)</name>
        <dbReference type="ChEBI" id="CHEBI:29105"/>
    </cofactor>
</comment>
<dbReference type="GO" id="GO:0005737">
    <property type="term" value="C:cytoplasm"/>
    <property type="evidence" value="ECO:0007669"/>
    <property type="project" value="TreeGrafter"/>
</dbReference>
<accession>A0A6L5XGG6</accession>
<keyword evidence="4" id="KW-0479">Metal-binding</keyword>
<dbReference type="InterPro" id="IPR050138">
    <property type="entry name" value="DHOase/Allantoinase_Hydrolase"/>
</dbReference>
<gene>
    <name evidence="7" type="ORF">FYJ29_12705</name>
</gene>
<dbReference type="GO" id="GO:0004151">
    <property type="term" value="F:dihydroorotase activity"/>
    <property type="evidence" value="ECO:0007669"/>
    <property type="project" value="UniProtKB-EC"/>
</dbReference>